<accession>A0AAV1JVK4</accession>
<dbReference type="AlphaFoldDB" id="A0AAV1JVK4"/>
<feature type="region of interest" description="Disordered" evidence="1">
    <location>
        <begin position="1"/>
        <end position="28"/>
    </location>
</feature>
<dbReference type="Proteomes" id="UP001497472">
    <property type="component" value="Unassembled WGS sequence"/>
</dbReference>
<organism evidence="2 3">
    <name type="scientific">Leptosia nina</name>
    <dbReference type="NCBI Taxonomy" id="320188"/>
    <lineage>
        <taxon>Eukaryota</taxon>
        <taxon>Metazoa</taxon>
        <taxon>Ecdysozoa</taxon>
        <taxon>Arthropoda</taxon>
        <taxon>Hexapoda</taxon>
        <taxon>Insecta</taxon>
        <taxon>Pterygota</taxon>
        <taxon>Neoptera</taxon>
        <taxon>Endopterygota</taxon>
        <taxon>Lepidoptera</taxon>
        <taxon>Glossata</taxon>
        <taxon>Ditrysia</taxon>
        <taxon>Papilionoidea</taxon>
        <taxon>Pieridae</taxon>
        <taxon>Pierinae</taxon>
        <taxon>Leptosia</taxon>
    </lineage>
</organism>
<evidence type="ECO:0000313" key="3">
    <source>
        <dbReference type="Proteomes" id="UP001497472"/>
    </source>
</evidence>
<proteinExistence type="predicted"/>
<comment type="caution">
    <text evidence="2">The sequence shown here is derived from an EMBL/GenBank/DDBJ whole genome shotgun (WGS) entry which is preliminary data.</text>
</comment>
<feature type="compositionally biased region" description="Basic and acidic residues" evidence="1">
    <location>
        <begin position="1"/>
        <end position="12"/>
    </location>
</feature>
<evidence type="ECO:0000313" key="2">
    <source>
        <dbReference type="EMBL" id="CAK1552196.1"/>
    </source>
</evidence>
<dbReference type="EMBL" id="CAVLEF010000132">
    <property type="protein sequence ID" value="CAK1552196.1"/>
    <property type="molecule type" value="Genomic_DNA"/>
</dbReference>
<gene>
    <name evidence="2" type="ORF">LNINA_LOCUS11259</name>
</gene>
<sequence length="117" mass="13148">MKSAESKGDNHQGSRTNRGRAPSPDRIRLPKLNNLMTIDYSYHIRAVDRFATLDLKSNYSEIQPWRTVLEFVMRATRHGAGGGRMQNVAIAPPSEKQLTLAKIIKSISRVGEWSVAQ</sequence>
<protein>
    <submittedName>
        <fullName evidence="2">Uncharacterized protein</fullName>
    </submittedName>
</protein>
<name>A0AAV1JVK4_9NEOP</name>
<keyword evidence="3" id="KW-1185">Reference proteome</keyword>
<evidence type="ECO:0000256" key="1">
    <source>
        <dbReference type="SAM" id="MobiDB-lite"/>
    </source>
</evidence>
<reference evidence="2 3" key="1">
    <citation type="submission" date="2023-11" db="EMBL/GenBank/DDBJ databases">
        <authorList>
            <person name="Okamura Y."/>
        </authorList>
    </citation>
    <scope>NUCLEOTIDE SEQUENCE [LARGE SCALE GENOMIC DNA]</scope>
</reference>